<evidence type="ECO:0000313" key="2">
    <source>
        <dbReference type="Proteomes" id="UP001240250"/>
    </source>
</evidence>
<sequence length="373" mass="39472">MIVVAALLAVVVTGVVVARPWQEVPPRMRSPEPPRTLRSVSVDFGVVTDPTTDWEALDARLDAAGATGVDLNAGRVEFTAFDWAEHPESAAEPGTDHLARAARALRLTADGEQRQIGLIVDAYVPRWIAQDPSVAGVDGDGNRVTYNPSATQLAQGPVGDRLVAYVAALGARYQPSQIALTELFLYHSWGDDDLALYRAATGAADWPRGEDGRPDGLDPTVGTWRSEVIADLLRRMRAALDEAGASGVALAMDVEVDWADPPRGVPSSGHEYAVLLRAADRLVLWAYTFAARPPSEVGTFTAALVAAGEDMSRFVLSVGLWAPASLDPPGALPASALAEAVGSAQTAGATHVNVTPASLLSDEDWAALTDLWR</sequence>
<gene>
    <name evidence="1" type="ORF">JO380_001555</name>
</gene>
<dbReference type="Proteomes" id="UP001240250">
    <property type="component" value="Unassembled WGS sequence"/>
</dbReference>
<proteinExistence type="predicted"/>
<comment type="caution">
    <text evidence="1">The sequence shown here is derived from an EMBL/GenBank/DDBJ whole genome shotgun (WGS) entry which is preliminary data.</text>
</comment>
<name>A0ABU0GIH1_9CELL</name>
<accession>A0ABU0GIH1</accession>
<reference evidence="1 2" key="1">
    <citation type="submission" date="2023-07" db="EMBL/GenBank/DDBJ databases">
        <title>Sequencing the genomes of 1000 actinobacteria strains.</title>
        <authorList>
            <person name="Klenk H.-P."/>
        </authorList>
    </citation>
    <scope>NUCLEOTIDE SEQUENCE [LARGE SCALE GENOMIC DNA]</scope>
    <source>
        <strain evidence="1 2">DSM 14785</strain>
    </source>
</reference>
<dbReference type="RefSeq" id="WP_233421078.1">
    <property type="nucleotide sequence ID" value="NZ_JAUSVM010000001.1"/>
</dbReference>
<keyword evidence="2" id="KW-1185">Reference proteome</keyword>
<protein>
    <submittedName>
        <fullName evidence="1">Uncharacterized protein</fullName>
    </submittedName>
</protein>
<dbReference type="Gene3D" id="3.20.20.80">
    <property type="entry name" value="Glycosidases"/>
    <property type="match status" value="1"/>
</dbReference>
<evidence type="ECO:0000313" key="1">
    <source>
        <dbReference type="EMBL" id="MDQ0425174.1"/>
    </source>
</evidence>
<dbReference type="EMBL" id="JAUSVM010000001">
    <property type="protein sequence ID" value="MDQ0425174.1"/>
    <property type="molecule type" value="Genomic_DNA"/>
</dbReference>
<organism evidence="1 2">
    <name type="scientific">Cellulomonas iranensis</name>
    <dbReference type="NCBI Taxonomy" id="76862"/>
    <lineage>
        <taxon>Bacteria</taxon>
        <taxon>Bacillati</taxon>
        <taxon>Actinomycetota</taxon>
        <taxon>Actinomycetes</taxon>
        <taxon>Micrococcales</taxon>
        <taxon>Cellulomonadaceae</taxon>
        <taxon>Cellulomonas</taxon>
    </lineage>
</organism>